<name>A0A1U7CQR5_9BACT</name>
<dbReference type="OrthoDB" id="5569787at2"/>
<organism evidence="1 2">
    <name type="scientific">Paludisphaera borealis</name>
    <dbReference type="NCBI Taxonomy" id="1387353"/>
    <lineage>
        <taxon>Bacteria</taxon>
        <taxon>Pseudomonadati</taxon>
        <taxon>Planctomycetota</taxon>
        <taxon>Planctomycetia</taxon>
        <taxon>Isosphaerales</taxon>
        <taxon>Isosphaeraceae</taxon>
        <taxon>Paludisphaera</taxon>
    </lineage>
</organism>
<dbReference type="AlphaFoldDB" id="A0A1U7CQR5"/>
<evidence type="ECO:0000313" key="2">
    <source>
        <dbReference type="Proteomes" id="UP000186309"/>
    </source>
</evidence>
<evidence type="ECO:0000313" key="1">
    <source>
        <dbReference type="EMBL" id="APW61271.1"/>
    </source>
</evidence>
<dbReference type="Proteomes" id="UP000186309">
    <property type="component" value="Chromosome"/>
</dbReference>
<sequence length="177" mass="20701">MDPTSEHPSEPRKRFRLRARKPLEALNSENPRFHVFLVDTGWNTHLSRVLQAHLPLIHEFHPQDPLYVLTREQSIKILKSAPEHIGLDPILVVYDLHCPEDADSRKGERYRGFRLNLGLLKNPDQALHKLQQFLRFISCHRTSQRLDQEVQRELHKEGLSNMVRILKEASEASIELI</sequence>
<keyword evidence="2" id="KW-1185">Reference proteome</keyword>
<gene>
    <name evidence="1" type="ORF">BSF38_02783</name>
</gene>
<dbReference type="EMBL" id="CP019082">
    <property type="protein sequence ID" value="APW61271.1"/>
    <property type="molecule type" value="Genomic_DNA"/>
</dbReference>
<accession>A0A1U7CQR5</accession>
<proteinExistence type="predicted"/>
<dbReference type="RefSeq" id="WP_076346498.1">
    <property type="nucleotide sequence ID" value="NZ_CP019082.1"/>
</dbReference>
<dbReference type="STRING" id="1387353.BSF38_02783"/>
<dbReference type="KEGG" id="pbor:BSF38_02783"/>
<reference evidence="2" key="1">
    <citation type="submission" date="2016-12" db="EMBL/GenBank/DDBJ databases">
        <title>Comparative genomics of four Isosphaeraceae planctomycetes: a common pool of plasmids and glycoside hydrolase genes.</title>
        <authorList>
            <person name="Ivanova A."/>
        </authorList>
    </citation>
    <scope>NUCLEOTIDE SEQUENCE [LARGE SCALE GENOMIC DNA]</scope>
    <source>
        <strain evidence="2">PX4</strain>
    </source>
</reference>
<protein>
    <submittedName>
        <fullName evidence="1">Uncharacterized protein</fullName>
    </submittedName>
</protein>